<dbReference type="Pfam" id="PF02798">
    <property type="entry name" value="GST_N"/>
    <property type="match status" value="1"/>
</dbReference>
<evidence type="ECO:0000313" key="8">
    <source>
        <dbReference type="Proteomes" id="UP000026915"/>
    </source>
</evidence>
<evidence type="ECO:0000256" key="5">
    <source>
        <dbReference type="ARBA" id="ARBA00047960"/>
    </source>
</evidence>
<dbReference type="Gene3D" id="1.20.1050.10">
    <property type="match status" value="1"/>
</dbReference>
<dbReference type="SUPFAM" id="SSF52833">
    <property type="entry name" value="Thioredoxin-like"/>
    <property type="match status" value="1"/>
</dbReference>
<comment type="similarity">
    <text evidence="4">Belongs to the GST superfamily. Tau family.</text>
</comment>
<keyword evidence="3 7" id="KW-0808">Transferase</keyword>
<evidence type="ECO:0000256" key="2">
    <source>
        <dbReference type="ARBA" id="ARBA00022575"/>
    </source>
</evidence>
<keyword evidence="8" id="KW-1185">Reference proteome</keyword>
<dbReference type="GO" id="GO:0005737">
    <property type="term" value="C:cytoplasm"/>
    <property type="evidence" value="ECO:0000318"/>
    <property type="project" value="GO_Central"/>
</dbReference>
<evidence type="ECO:0000313" key="7">
    <source>
        <dbReference type="EMBL" id="EOY21184.1"/>
    </source>
</evidence>
<name>A0A061G2F4_THECC</name>
<gene>
    <name evidence="7" type="ORF">TCM_012565</name>
</gene>
<keyword evidence="2" id="KW-0216">Detoxification</keyword>
<evidence type="ECO:0000256" key="4">
    <source>
        <dbReference type="ARBA" id="ARBA00025743"/>
    </source>
</evidence>
<reference evidence="7 8" key="1">
    <citation type="journal article" date="2013" name="Genome Biol.">
        <title>The genome sequence of the most widely cultivated cacao type and its use to identify candidate genes regulating pod color.</title>
        <authorList>
            <person name="Motamayor J.C."/>
            <person name="Mockaitis K."/>
            <person name="Schmutz J."/>
            <person name="Haiminen N."/>
            <person name="Iii D.L."/>
            <person name="Cornejo O."/>
            <person name="Findley S.D."/>
            <person name="Zheng P."/>
            <person name="Utro F."/>
            <person name="Royaert S."/>
            <person name="Saski C."/>
            <person name="Jenkins J."/>
            <person name="Podicheti R."/>
            <person name="Zhao M."/>
            <person name="Scheffler B.E."/>
            <person name="Stack J.C."/>
            <person name="Feltus F.A."/>
            <person name="Mustiga G.M."/>
            <person name="Amores F."/>
            <person name="Phillips W."/>
            <person name="Marelli J.P."/>
            <person name="May G.D."/>
            <person name="Shapiro H."/>
            <person name="Ma J."/>
            <person name="Bustamante C.D."/>
            <person name="Schnell R.J."/>
            <person name="Main D."/>
            <person name="Gilbert D."/>
            <person name="Parida L."/>
            <person name="Kuhn D.N."/>
        </authorList>
    </citation>
    <scope>NUCLEOTIDE SEQUENCE [LARGE SCALE GENOMIC DNA]</scope>
    <source>
        <strain evidence="8">cv. Matina 1-6</strain>
    </source>
</reference>
<dbReference type="Proteomes" id="UP000026915">
    <property type="component" value="Chromosome 3"/>
</dbReference>
<evidence type="ECO:0000256" key="3">
    <source>
        <dbReference type="ARBA" id="ARBA00022679"/>
    </source>
</evidence>
<dbReference type="InterPro" id="IPR036282">
    <property type="entry name" value="Glutathione-S-Trfase_C_sf"/>
</dbReference>
<sequence length="263" mass="29592">MACVRSVNNGGQEETAQRMRMCLGIISFIEIRLERTRSARIGGSFLIEGQFLSMQKDLECLLLHNESFATGGASAIQSILISSIASISGCDIYTVQRPHSASPGAARGTLAVQQERQFCSKLIDLQAVIMQGWDSQLYLFCTRIEWALKLKGVKYEYLEEDLRNKSPLLRTHRPVHKKVPFLLHNDPYEKAIACFWAKFADEKCLHGAFDACRAEGNEKEKAIESAAESFAFLEKQLEGKKYFGREQIGYLDLAFGWIPQEVG</sequence>
<dbReference type="EC" id="2.5.1.18" evidence="1"/>
<dbReference type="InParanoid" id="A0A061G2F4"/>
<accession>A0A061G2F4</accession>
<dbReference type="InterPro" id="IPR010987">
    <property type="entry name" value="Glutathione-S-Trfase_C-like"/>
</dbReference>
<dbReference type="PROSITE" id="PS50405">
    <property type="entry name" value="GST_CTER"/>
    <property type="match status" value="1"/>
</dbReference>
<organism evidence="7 8">
    <name type="scientific">Theobroma cacao</name>
    <name type="common">Cacao</name>
    <name type="synonym">Cocoa</name>
    <dbReference type="NCBI Taxonomy" id="3641"/>
    <lineage>
        <taxon>Eukaryota</taxon>
        <taxon>Viridiplantae</taxon>
        <taxon>Streptophyta</taxon>
        <taxon>Embryophyta</taxon>
        <taxon>Tracheophyta</taxon>
        <taxon>Spermatophyta</taxon>
        <taxon>Magnoliopsida</taxon>
        <taxon>eudicotyledons</taxon>
        <taxon>Gunneridae</taxon>
        <taxon>Pentapetalae</taxon>
        <taxon>rosids</taxon>
        <taxon>malvids</taxon>
        <taxon>Malvales</taxon>
        <taxon>Malvaceae</taxon>
        <taxon>Byttnerioideae</taxon>
        <taxon>Theobroma</taxon>
    </lineage>
</organism>
<dbReference type="STRING" id="3641.A0A061G2F4"/>
<dbReference type="EMBL" id="CM001881">
    <property type="protein sequence ID" value="EOY21184.1"/>
    <property type="molecule type" value="Genomic_DNA"/>
</dbReference>
<dbReference type="GO" id="GO:0009407">
    <property type="term" value="P:toxin catabolic process"/>
    <property type="evidence" value="ECO:0007669"/>
    <property type="project" value="UniProtKB-ARBA"/>
</dbReference>
<dbReference type="CDD" id="cd03185">
    <property type="entry name" value="GST_C_Tau"/>
    <property type="match status" value="1"/>
</dbReference>
<feature type="domain" description="GST C-terminal" evidence="6">
    <location>
        <begin position="186"/>
        <end position="263"/>
    </location>
</feature>
<dbReference type="InterPro" id="IPR045074">
    <property type="entry name" value="GST_C_Tau"/>
</dbReference>
<dbReference type="InterPro" id="IPR045073">
    <property type="entry name" value="Omega/Tau-like"/>
</dbReference>
<comment type="catalytic activity">
    <reaction evidence="5">
        <text>RX + glutathione = an S-substituted glutathione + a halide anion + H(+)</text>
        <dbReference type="Rhea" id="RHEA:16437"/>
        <dbReference type="ChEBI" id="CHEBI:15378"/>
        <dbReference type="ChEBI" id="CHEBI:16042"/>
        <dbReference type="ChEBI" id="CHEBI:17792"/>
        <dbReference type="ChEBI" id="CHEBI:57925"/>
        <dbReference type="ChEBI" id="CHEBI:90779"/>
        <dbReference type="EC" id="2.5.1.18"/>
    </reaction>
</comment>
<dbReference type="SUPFAM" id="SSF47616">
    <property type="entry name" value="GST C-terminal domain-like"/>
    <property type="match status" value="1"/>
</dbReference>
<evidence type="ECO:0000256" key="1">
    <source>
        <dbReference type="ARBA" id="ARBA00012452"/>
    </source>
</evidence>
<dbReference type="eggNOG" id="KOG0406">
    <property type="taxonomic scope" value="Eukaryota"/>
</dbReference>
<dbReference type="Gene3D" id="3.30.420.40">
    <property type="match status" value="1"/>
</dbReference>
<protein>
    <recommendedName>
        <fullName evidence="1">glutathione transferase</fullName>
        <ecNumber evidence="1">2.5.1.18</ecNumber>
    </recommendedName>
</protein>
<dbReference type="GO" id="GO:0004364">
    <property type="term" value="F:glutathione transferase activity"/>
    <property type="evidence" value="ECO:0000318"/>
    <property type="project" value="GO_Central"/>
</dbReference>
<proteinExistence type="inferred from homology"/>
<dbReference type="HOGENOM" id="CLU_1059287_0_0_1"/>
<dbReference type="InterPro" id="IPR004045">
    <property type="entry name" value="Glutathione_S-Trfase_N"/>
</dbReference>
<dbReference type="Gramene" id="EOY21184">
    <property type="protein sequence ID" value="EOY21184"/>
    <property type="gene ID" value="TCM_012565"/>
</dbReference>
<dbReference type="Gene3D" id="3.40.30.10">
    <property type="entry name" value="Glutaredoxin"/>
    <property type="match status" value="1"/>
</dbReference>
<dbReference type="PANTHER" id="PTHR11260:SF614">
    <property type="entry name" value="GLUTATHIONE S-TRANSFERASE"/>
    <property type="match status" value="1"/>
</dbReference>
<dbReference type="InterPro" id="IPR036249">
    <property type="entry name" value="Thioredoxin-like_sf"/>
</dbReference>
<dbReference type="AlphaFoldDB" id="A0A061G2F4"/>
<evidence type="ECO:0000259" key="6">
    <source>
        <dbReference type="PROSITE" id="PS50405"/>
    </source>
</evidence>
<dbReference type="GO" id="GO:0006749">
    <property type="term" value="P:glutathione metabolic process"/>
    <property type="evidence" value="ECO:0000318"/>
    <property type="project" value="GO_Central"/>
</dbReference>
<dbReference type="PANTHER" id="PTHR11260">
    <property type="entry name" value="GLUTATHIONE S-TRANSFERASE, GST, SUPERFAMILY, GST DOMAIN CONTAINING"/>
    <property type="match status" value="1"/>
</dbReference>